<evidence type="ECO:0000259" key="1">
    <source>
        <dbReference type="Pfam" id="PF04717"/>
    </source>
</evidence>
<gene>
    <name evidence="2" type="ORF">N478_08460</name>
</gene>
<dbReference type="Pfam" id="PF04717">
    <property type="entry name" value="Phage_base_V"/>
    <property type="match status" value="1"/>
</dbReference>
<protein>
    <recommendedName>
        <fullName evidence="1">Gp5/Type VI secretion system Vgr protein OB-fold domain-containing protein</fullName>
    </recommendedName>
</protein>
<dbReference type="InterPro" id="IPR037026">
    <property type="entry name" value="Vgr_OB-fold_dom_sf"/>
</dbReference>
<evidence type="ECO:0000313" key="2">
    <source>
        <dbReference type="EMBL" id="KZN59741.1"/>
    </source>
</evidence>
<dbReference type="EMBL" id="AUXX01000067">
    <property type="protein sequence ID" value="KZN59741.1"/>
    <property type="molecule type" value="Genomic_DNA"/>
</dbReference>
<dbReference type="PATRIC" id="fig|1365257.3.peg.5110"/>
<sequence length="529" mass="58224">MDIRYTILVDGSEKKLEVGVKEIIARRGVNQIPELSIVFADGDMAEETFSLSLSKDFPPGKSIEVKAGFGDAAQITVFSGVITGGKIGYCCEPFVQVIAKGEANKLCQSRISKLYKPDSTDTDILNDLLAPCAGKKTVADSKIKHYQYLMVEKKPWEVLMNRILTNGFVFYEEAGGINIVDLTKHTPSATEFNVAMDGCTEFELCLDNSSYAKKVDHSAWDIKTQAMLVEDHDSGEKKDGATADIIIKSQAPIDKVELAAKAKAEQTYRLWDTQQGRIQVDMSVAESLHNVKLLEAITVSGAGESNKADYMISEIHHHLSNQGWFCEFTLGLSLVNSGWSQWETLAPTPVVVGKVAEFKEDKEKLHRIPLTLHSLTTEPIWARLLTPYVGVEEGLFLPPDQDTEVIVDFIGGDARFPVIVGAVHNPVAKPPLGGYKKEYDVRGLVFKEQAMGLKFTFKKPHIIMEGSKEHSISLGESSGYSLSQKDKAGMTAKTDVVIKTPDDSQIKMDKSITIESKKVAVVTDKMEIG</sequence>
<organism evidence="2 3">
    <name type="scientific">Pseudoalteromonas luteoviolacea S4060-1</name>
    <dbReference type="NCBI Taxonomy" id="1365257"/>
    <lineage>
        <taxon>Bacteria</taxon>
        <taxon>Pseudomonadati</taxon>
        <taxon>Pseudomonadota</taxon>
        <taxon>Gammaproteobacteria</taxon>
        <taxon>Alteromonadales</taxon>
        <taxon>Pseudoalteromonadaceae</taxon>
        <taxon>Pseudoalteromonas</taxon>
    </lineage>
</organism>
<feature type="domain" description="Gp5/Type VI secretion system Vgr protein OB-fold" evidence="1">
    <location>
        <begin position="352"/>
        <end position="424"/>
    </location>
</feature>
<evidence type="ECO:0000313" key="3">
    <source>
        <dbReference type="Proteomes" id="UP000076661"/>
    </source>
</evidence>
<accession>A0A161YGM2</accession>
<dbReference type="InterPro" id="IPR006531">
    <property type="entry name" value="Gp5/Vgr_OB"/>
</dbReference>
<dbReference type="AlphaFoldDB" id="A0A161YGM2"/>
<dbReference type="Gene3D" id="2.40.50.230">
    <property type="entry name" value="Gp5 N-terminal domain"/>
    <property type="match status" value="1"/>
</dbReference>
<dbReference type="Proteomes" id="UP000076661">
    <property type="component" value="Unassembled WGS sequence"/>
</dbReference>
<dbReference type="RefSeq" id="WP_063383142.1">
    <property type="nucleotide sequence ID" value="NZ_AUXX01000067.1"/>
</dbReference>
<comment type="caution">
    <text evidence="2">The sequence shown here is derived from an EMBL/GenBank/DDBJ whole genome shotgun (WGS) entry which is preliminary data.</text>
</comment>
<proteinExistence type="predicted"/>
<name>A0A161YGM2_9GAMM</name>
<reference evidence="2 3" key="1">
    <citation type="submission" date="2013-07" db="EMBL/GenBank/DDBJ databases">
        <title>Comparative Genomic and Metabolomic Analysis of Twelve Strains of Pseudoalteromonas luteoviolacea.</title>
        <authorList>
            <person name="Vynne N.G."/>
            <person name="Mansson M."/>
            <person name="Gram L."/>
        </authorList>
    </citation>
    <scope>NUCLEOTIDE SEQUENCE [LARGE SCALE GENOMIC DNA]</scope>
    <source>
        <strain evidence="2 3">S4060-1</strain>
    </source>
</reference>
<dbReference type="SUPFAM" id="SSF69255">
    <property type="entry name" value="gp5 N-terminal domain-like"/>
    <property type="match status" value="1"/>
</dbReference>